<dbReference type="PANTHER" id="PTHR10903">
    <property type="entry name" value="GTPASE, IMAP FAMILY MEMBER-RELATED"/>
    <property type="match status" value="1"/>
</dbReference>
<evidence type="ECO:0000313" key="6">
    <source>
        <dbReference type="Ensembl" id="ENSLOCP00000000502.1"/>
    </source>
</evidence>
<dbReference type="Gene3D" id="3.40.50.300">
    <property type="entry name" value="P-loop containing nucleotide triphosphate hydrolases"/>
    <property type="match status" value="1"/>
</dbReference>
<dbReference type="Proteomes" id="UP000018468">
    <property type="component" value="Unassembled WGS sequence"/>
</dbReference>
<dbReference type="OMA" id="IMINRRY"/>
<dbReference type="InterPro" id="IPR027417">
    <property type="entry name" value="P-loop_NTPase"/>
</dbReference>
<organism evidence="6 7">
    <name type="scientific">Lepisosteus oculatus</name>
    <name type="common">Spotted gar</name>
    <dbReference type="NCBI Taxonomy" id="7918"/>
    <lineage>
        <taxon>Eukaryota</taxon>
        <taxon>Metazoa</taxon>
        <taxon>Chordata</taxon>
        <taxon>Craniata</taxon>
        <taxon>Vertebrata</taxon>
        <taxon>Euteleostomi</taxon>
        <taxon>Actinopterygii</taxon>
        <taxon>Neopterygii</taxon>
        <taxon>Holostei</taxon>
        <taxon>Semionotiformes</taxon>
        <taxon>Lepisosteidae</taxon>
        <taxon>Lepisosteus</taxon>
    </lineage>
</organism>
<feature type="region of interest" description="Disordered" evidence="4">
    <location>
        <begin position="181"/>
        <end position="214"/>
    </location>
</feature>
<dbReference type="FunFam" id="3.40.50.300:FF:001756">
    <property type="entry name" value="Si:dkey-185m8.2"/>
    <property type="match status" value="1"/>
</dbReference>
<dbReference type="PANTHER" id="PTHR10903:SF107">
    <property type="entry name" value="GTPASE IMAP FAMILY MEMBER 4-LIKE-RELATED"/>
    <property type="match status" value="1"/>
</dbReference>
<dbReference type="InParanoid" id="W5LWJ5"/>
<evidence type="ECO:0000256" key="2">
    <source>
        <dbReference type="ARBA" id="ARBA00022741"/>
    </source>
</evidence>
<accession>W5LWJ5</accession>
<dbReference type="GO" id="GO:0003924">
    <property type="term" value="F:GTPase activity"/>
    <property type="evidence" value="ECO:0000318"/>
    <property type="project" value="GO_Central"/>
</dbReference>
<comment type="similarity">
    <text evidence="1">Belongs to the TRAFAC class TrmE-Era-EngA-EngB-Septin-like GTPase superfamily. AIG1/Toc34/Toc159-like paraseptin GTPase family. IAN subfamily.</text>
</comment>
<feature type="domain" description="AIG1-type G" evidence="5">
    <location>
        <begin position="216"/>
        <end position="414"/>
    </location>
</feature>
<feature type="region of interest" description="Disordered" evidence="4">
    <location>
        <begin position="1"/>
        <end position="32"/>
    </location>
</feature>
<name>W5LWJ5_LEPOC</name>
<dbReference type="STRING" id="7918.ENSLOCP00000000502"/>
<dbReference type="CDD" id="cd01852">
    <property type="entry name" value="AIG1"/>
    <property type="match status" value="1"/>
</dbReference>
<protein>
    <recommendedName>
        <fullName evidence="5">AIG1-type G domain-containing protein</fullName>
    </recommendedName>
</protein>
<proteinExistence type="inferred from homology"/>
<evidence type="ECO:0000256" key="3">
    <source>
        <dbReference type="ARBA" id="ARBA00023134"/>
    </source>
</evidence>
<dbReference type="InterPro" id="IPR045058">
    <property type="entry name" value="GIMA/IAN/Toc"/>
</dbReference>
<evidence type="ECO:0000313" key="7">
    <source>
        <dbReference type="Proteomes" id="UP000018468"/>
    </source>
</evidence>
<dbReference type="InterPro" id="IPR006703">
    <property type="entry name" value="G_AIG1"/>
</dbReference>
<dbReference type="AlphaFoldDB" id="W5LWJ5"/>
<dbReference type="PROSITE" id="PS51720">
    <property type="entry name" value="G_AIG1"/>
    <property type="match status" value="1"/>
</dbReference>
<keyword evidence="2" id="KW-0547">Nucleotide-binding</keyword>
<evidence type="ECO:0000256" key="4">
    <source>
        <dbReference type="SAM" id="MobiDB-lite"/>
    </source>
</evidence>
<reference evidence="7" key="1">
    <citation type="submission" date="2011-12" db="EMBL/GenBank/DDBJ databases">
        <title>The Draft Genome of Lepisosteus oculatus.</title>
        <authorList>
            <consortium name="The Broad Institute Genome Assembly &amp; Analysis Group"/>
            <consortium name="Computational R&amp;D Group"/>
            <consortium name="and Sequencing Platform"/>
            <person name="Di Palma F."/>
            <person name="Alfoldi J."/>
            <person name="Johnson J."/>
            <person name="Berlin A."/>
            <person name="Gnerre S."/>
            <person name="Jaffe D."/>
            <person name="MacCallum I."/>
            <person name="Young S."/>
            <person name="Walker B.J."/>
            <person name="Lander E.S."/>
            <person name="Lindblad-Toh K."/>
        </authorList>
    </citation>
    <scope>NUCLEOTIDE SEQUENCE [LARGE SCALE GENOMIC DNA]</scope>
</reference>
<dbReference type="Pfam" id="PF04548">
    <property type="entry name" value="AIG1"/>
    <property type="match status" value="1"/>
</dbReference>
<dbReference type="SUPFAM" id="SSF52540">
    <property type="entry name" value="P-loop containing nucleoside triphosphate hydrolases"/>
    <property type="match status" value="1"/>
</dbReference>
<feature type="compositionally biased region" description="Basic residues" evidence="4">
    <location>
        <begin position="416"/>
        <end position="425"/>
    </location>
</feature>
<dbReference type="Bgee" id="ENSLOCG00000000460">
    <property type="expression patterns" value="Expressed in zone of skin and 13 other cell types or tissues"/>
</dbReference>
<keyword evidence="7" id="KW-1185">Reference proteome</keyword>
<dbReference type="GO" id="GO:0005525">
    <property type="term" value="F:GTP binding"/>
    <property type="evidence" value="ECO:0007669"/>
    <property type="project" value="UniProtKB-KW"/>
</dbReference>
<dbReference type="Ensembl" id="ENSLOCT00000000503.1">
    <property type="protein sequence ID" value="ENSLOCP00000000502.1"/>
    <property type="gene ID" value="ENSLOCG00000000460.1"/>
</dbReference>
<dbReference type="GeneTree" id="ENSGT00940000162556"/>
<dbReference type="HOGENOM" id="CLU_595741_0_0_1"/>
<keyword evidence="3" id="KW-0342">GTP-binding</keyword>
<feature type="region of interest" description="Disordered" evidence="4">
    <location>
        <begin position="416"/>
        <end position="459"/>
    </location>
</feature>
<sequence>MEEKRKEQEEEQRKREEGLRRQLEEDRRQREQELELRRAEELRRVEELEQRYAQEEQSRLAELRLHEERMREQGRQELQRQTEELKLRQQQREAELRQELEDEQRRRAEVLRQQLEREHCQREQELEERYREQQREAQEERSRTEELRRQWEEGLREEYDRRLQRKEAEIQERWEGELQRRVKELQESSQPQSLEPGQRRSPGETPSPEIPAAPRLSKLSIVLLGCEKAGKSSAGNTILGREEFDTEGVTEECERRQGEVAGRQITVVDTPGWHLNNIKSTTEWVKQETVYSVSLCPPGPHALLLVIPLITLTEKQRRVEKEHLQLLSKTVWRHTIVLFTLGDELRDTTIEQHIERGGKKLQCLMEKCGNRYHVLNIKNRGDRTQVTELLEKIEDMVTGMSVFPYMKNRKLLQKIQKRKMAKKERRKEEDVEDEEERGAGRMPVSRRHSKESEPPNCKS</sequence>
<reference evidence="6" key="3">
    <citation type="submission" date="2025-09" db="UniProtKB">
        <authorList>
            <consortium name="Ensembl"/>
        </authorList>
    </citation>
    <scope>IDENTIFICATION</scope>
</reference>
<evidence type="ECO:0000259" key="5">
    <source>
        <dbReference type="PROSITE" id="PS51720"/>
    </source>
</evidence>
<reference evidence="6" key="2">
    <citation type="submission" date="2025-08" db="UniProtKB">
        <authorList>
            <consortium name="Ensembl"/>
        </authorList>
    </citation>
    <scope>IDENTIFICATION</scope>
</reference>
<feature type="region of interest" description="Disordered" evidence="4">
    <location>
        <begin position="121"/>
        <end position="149"/>
    </location>
</feature>
<evidence type="ECO:0000256" key="1">
    <source>
        <dbReference type="ARBA" id="ARBA00008535"/>
    </source>
</evidence>